<evidence type="ECO:0000256" key="2">
    <source>
        <dbReference type="ARBA" id="ARBA00022630"/>
    </source>
</evidence>
<dbReference type="Proteomes" id="UP001472866">
    <property type="component" value="Chromosome 04"/>
</dbReference>
<evidence type="ECO:0000313" key="5">
    <source>
        <dbReference type="EMBL" id="WZN61256.1"/>
    </source>
</evidence>
<dbReference type="InterPro" id="IPR036291">
    <property type="entry name" value="NAD(P)-bd_dom_sf"/>
</dbReference>
<dbReference type="GO" id="GO:0016491">
    <property type="term" value="F:oxidoreductase activity"/>
    <property type="evidence" value="ECO:0007669"/>
    <property type="project" value="InterPro"/>
</dbReference>
<evidence type="ECO:0000256" key="3">
    <source>
        <dbReference type="ARBA" id="ARBA00022827"/>
    </source>
</evidence>
<comment type="cofactor">
    <cofactor evidence="1">
        <name>FAD</name>
        <dbReference type="ChEBI" id="CHEBI:57692"/>
    </cofactor>
</comment>
<proteinExistence type="predicted"/>
<keyword evidence="6" id="KW-1185">Reference proteome</keyword>
<name>A0AAX4P5A1_9CHLO</name>
<dbReference type="InterPro" id="IPR036188">
    <property type="entry name" value="FAD/NAD-bd_sf"/>
</dbReference>
<protein>
    <submittedName>
        <fullName evidence="5">FAD/NAD(P)-binding domain-containing protein</fullName>
    </submittedName>
</protein>
<dbReference type="InterPro" id="IPR023753">
    <property type="entry name" value="FAD/NAD-binding_dom"/>
</dbReference>
<feature type="domain" description="FAD/NAD(P)-binding" evidence="4">
    <location>
        <begin position="5"/>
        <end position="194"/>
    </location>
</feature>
<dbReference type="EMBL" id="CP151504">
    <property type="protein sequence ID" value="WZN61256.1"/>
    <property type="molecule type" value="Genomic_DNA"/>
</dbReference>
<evidence type="ECO:0000313" key="6">
    <source>
        <dbReference type="Proteomes" id="UP001472866"/>
    </source>
</evidence>
<dbReference type="PANTHER" id="PTHR43429">
    <property type="entry name" value="PYRIDINE NUCLEOTIDE-DISULFIDE OXIDOREDUCTASE DOMAIN-CONTAINING"/>
    <property type="match status" value="1"/>
</dbReference>
<accession>A0AAX4P5A1</accession>
<evidence type="ECO:0000259" key="4">
    <source>
        <dbReference type="Pfam" id="PF07992"/>
    </source>
</evidence>
<dbReference type="AlphaFoldDB" id="A0AAX4P5A1"/>
<dbReference type="SUPFAM" id="SSF51735">
    <property type="entry name" value="NAD(P)-binding Rossmann-fold domains"/>
    <property type="match status" value="1"/>
</dbReference>
<evidence type="ECO:0000256" key="1">
    <source>
        <dbReference type="ARBA" id="ARBA00001974"/>
    </source>
</evidence>
<feature type="domain" description="FAD/NAD(P)-binding" evidence="4">
    <location>
        <begin position="269"/>
        <end position="364"/>
    </location>
</feature>
<organism evidence="5 6">
    <name type="scientific">Chloropicon roscoffensis</name>
    <dbReference type="NCBI Taxonomy" id="1461544"/>
    <lineage>
        <taxon>Eukaryota</taxon>
        <taxon>Viridiplantae</taxon>
        <taxon>Chlorophyta</taxon>
        <taxon>Chloropicophyceae</taxon>
        <taxon>Chloropicales</taxon>
        <taxon>Chloropicaceae</taxon>
        <taxon>Chloropicon</taxon>
    </lineage>
</organism>
<keyword evidence="3" id="KW-0274">FAD</keyword>
<gene>
    <name evidence="5" type="ORF">HKI87_04g27910</name>
</gene>
<reference evidence="5 6" key="1">
    <citation type="submission" date="2024-03" db="EMBL/GenBank/DDBJ databases">
        <title>Complete genome sequence of the green alga Chloropicon roscoffensis RCC1871.</title>
        <authorList>
            <person name="Lemieux C."/>
            <person name="Pombert J.-F."/>
            <person name="Otis C."/>
            <person name="Turmel M."/>
        </authorList>
    </citation>
    <scope>NUCLEOTIDE SEQUENCE [LARGE SCALE GENOMIC DNA]</scope>
    <source>
        <strain evidence="5 6">RCC1871</strain>
    </source>
</reference>
<dbReference type="InterPro" id="IPR050260">
    <property type="entry name" value="FAD-bd_OxRdtase"/>
</dbReference>
<dbReference type="PRINTS" id="PR00368">
    <property type="entry name" value="FADPNR"/>
</dbReference>
<keyword evidence="2" id="KW-0285">Flavoprotein</keyword>
<dbReference type="Gene3D" id="3.50.50.60">
    <property type="entry name" value="FAD/NAD(P)-binding domain"/>
    <property type="match status" value="4"/>
</dbReference>
<sequence>MAERFDYVVVGGGVAGTCCARLLCTKAPKATVCLVSPTEILKTIKVVQRVTDNMDELTVIEQPVASFDDANLTFVKDHVKSLDSDAKRLELGSGRIVEYGKVSLCTGASPRVHLVDSSRVLTVRDTDSAERLSEALARASTRRVVVAGNGAIALEVVNKLRGVEIVWVVKHAHVGDSLLDVDVSLHLLDQFERQNKGKVVVTRRGGDGHGSGPSEEKEAEIRAPSAAPGFAHALGPKWTQSFPSFDATRGTKLDVVYNRSLVNVVEEGESREGEGENWPVTAILSDGERVGADLVISCIGVWPNTTWLPEGKFDLAEDGGLRVSPSMETSVKDVYAAGDVCTLEGDILGPQFFQIRLWSQARMTAEFAAHCMVDSAEAELLDLGFDLFTHVTHFFGQKVILIGLYDGQGLEDEPDECKVSYTRQTADTFVRVLLLRGRLQGAVLVGDTDLEEVLENLILSGIDLSRYGPEMLDPEVDLEDYFD</sequence>
<dbReference type="PANTHER" id="PTHR43429:SF2">
    <property type="entry name" value="PYRIDINE NUCLEOTIDE-DISULFIDE OXIDOREDUCTASE DOMAIN-CONTAINING PROTEIN 1"/>
    <property type="match status" value="1"/>
</dbReference>
<dbReference type="Pfam" id="PF07992">
    <property type="entry name" value="Pyr_redox_2"/>
    <property type="match status" value="2"/>
</dbReference>
<dbReference type="SUPFAM" id="SSF51905">
    <property type="entry name" value="FAD/NAD(P)-binding domain"/>
    <property type="match status" value="1"/>
</dbReference>